<dbReference type="AlphaFoldDB" id="A0A832YVZ5"/>
<evidence type="ECO:0000313" key="2">
    <source>
        <dbReference type="Proteomes" id="UP000605144"/>
    </source>
</evidence>
<dbReference type="Proteomes" id="UP000605144">
    <property type="component" value="Unassembled WGS sequence"/>
</dbReference>
<reference evidence="1" key="1">
    <citation type="journal article" date="2020" name="ISME J.">
        <title>Gammaproteobacteria mediating utilization of methyl-, sulfur- and petroleum organic compounds in deep ocean hydrothermal plumes.</title>
        <authorList>
            <person name="Zhou Z."/>
            <person name="Liu Y."/>
            <person name="Pan J."/>
            <person name="Cron B.R."/>
            <person name="Toner B.M."/>
            <person name="Anantharaman K."/>
            <person name="Breier J.A."/>
            <person name="Dick G.J."/>
            <person name="Li M."/>
        </authorList>
    </citation>
    <scope>NUCLEOTIDE SEQUENCE</scope>
    <source>
        <strain evidence="1">SZUA-1385</strain>
    </source>
</reference>
<accession>A0A832YVZ5</accession>
<proteinExistence type="predicted"/>
<evidence type="ECO:0000313" key="1">
    <source>
        <dbReference type="EMBL" id="HIP16810.1"/>
    </source>
</evidence>
<organism evidence="1 2">
    <name type="scientific">Methanothermococcus okinawensis</name>
    <dbReference type="NCBI Taxonomy" id="155863"/>
    <lineage>
        <taxon>Archaea</taxon>
        <taxon>Methanobacteriati</taxon>
        <taxon>Methanobacteriota</taxon>
        <taxon>Methanomada group</taxon>
        <taxon>Methanococci</taxon>
        <taxon>Methanococcales</taxon>
        <taxon>Methanococcaceae</taxon>
        <taxon>Methanothermococcus</taxon>
    </lineage>
</organism>
<dbReference type="Gene3D" id="2.20.25.10">
    <property type="match status" value="1"/>
</dbReference>
<sequence>MIWIEKYLYILQCPSCGGDLELKEYPKKNILNVDNIINNGNNNEYKLLCKKCNKIYDIVEEIPILLKK</sequence>
<comment type="caution">
    <text evidence="1">The sequence shown here is derived from an EMBL/GenBank/DDBJ whole genome shotgun (WGS) entry which is preliminary data.</text>
</comment>
<protein>
    <submittedName>
        <fullName evidence="1">Trm112 family protein</fullName>
    </submittedName>
</protein>
<gene>
    <name evidence="1" type="ORF">EYG76_00705</name>
</gene>
<dbReference type="SUPFAM" id="SSF158997">
    <property type="entry name" value="Trm112p-like"/>
    <property type="match status" value="1"/>
</dbReference>
<name>A0A832YVZ5_9EURY</name>
<dbReference type="EMBL" id="DQSV01000012">
    <property type="protein sequence ID" value="HIP16810.1"/>
    <property type="molecule type" value="Genomic_DNA"/>
</dbReference>